<evidence type="ECO:0000313" key="3">
    <source>
        <dbReference type="EMBL" id="OCT80238.1"/>
    </source>
</evidence>
<evidence type="ECO:0000313" key="4">
    <source>
        <dbReference type="Proteomes" id="UP000694892"/>
    </source>
</evidence>
<dbReference type="Proteomes" id="UP000694892">
    <property type="component" value="Chromosome 5L"/>
</dbReference>
<sequence length="207" mass="22859">MAKEAPRSSSLCQTSPSPAAWLRLDPGEGPSSAPSPVPLESFPEKVHRAVSFSENTALVHHAVRHRAFGKDCQRTSMARKTALWSEIVCAVNAVGCQNRNRKNCQKRLADIKRQMKKIISEHKRYMRGTGGGPPSELELREYEEEISKMLGPDTISGMEGSFYTDATGPDKTQDSNQQQSETCVEDADSQQTLPIDDNDEDLQSGTH</sequence>
<reference evidence="4" key="1">
    <citation type="journal article" date="2016" name="Nature">
        <title>Genome evolution in the allotetraploid frog Xenopus laevis.</title>
        <authorList>
            <person name="Session A.M."/>
            <person name="Uno Y."/>
            <person name="Kwon T."/>
            <person name="Chapman J.A."/>
            <person name="Toyoda A."/>
            <person name="Takahashi S."/>
            <person name="Fukui A."/>
            <person name="Hikosaka A."/>
            <person name="Suzuki A."/>
            <person name="Kondo M."/>
            <person name="van Heeringen S.J."/>
            <person name="Quigley I."/>
            <person name="Heinz S."/>
            <person name="Ogino H."/>
            <person name="Ochi H."/>
            <person name="Hellsten U."/>
            <person name="Lyons J.B."/>
            <person name="Simakov O."/>
            <person name="Putnam N."/>
            <person name="Stites J."/>
            <person name="Kuroki Y."/>
            <person name="Tanaka T."/>
            <person name="Michiue T."/>
            <person name="Watanabe M."/>
            <person name="Bogdanovic O."/>
            <person name="Lister R."/>
            <person name="Georgiou G."/>
            <person name="Paranjpe S.S."/>
            <person name="van Kruijsbergen I."/>
            <person name="Shu S."/>
            <person name="Carlson J."/>
            <person name="Kinoshita T."/>
            <person name="Ohta Y."/>
            <person name="Mawaribuchi S."/>
            <person name="Jenkins J."/>
            <person name="Grimwood J."/>
            <person name="Schmutz J."/>
            <person name="Mitros T."/>
            <person name="Mozaffari S.V."/>
            <person name="Suzuki Y."/>
            <person name="Haramoto Y."/>
            <person name="Yamamoto T.S."/>
            <person name="Takagi C."/>
            <person name="Heald R."/>
            <person name="Miller K."/>
            <person name="Haudenschild C."/>
            <person name="Kitzman J."/>
            <person name="Nakayama T."/>
            <person name="Izutsu Y."/>
            <person name="Robert J."/>
            <person name="Fortriede J."/>
            <person name="Burns K."/>
            <person name="Lotay V."/>
            <person name="Karimi K."/>
            <person name="Yasuoka Y."/>
            <person name="Dichmann D.S."/>
            <person name="Flajnik M.F."/>
            <person name="Houston D.W."/>
            <person name="Shendure J."/>
            <person name="DuPasquier L."/>
            <person name="Vize P.D."/>
            <person name="Zorn A.M."/>
            <person name="Ito M."/>
            <person name="Marcotte E.M."/>
            <person name="Wallingford J.B."/>
            <person name="Ito Y."/>
            <person name="Asashima M."/>
            <person name="Ueno N."/>
            <person name="Matsuda Y."/>
            <person name="Veenstra G.J."/>
            <person name="Fujiyama A."/>
            <person name="Harland R.M."/>
            <person name="Taira M."/>
            <person name="Rokhsar D.S."/>
        </authorList>
    </citation>
    <scope>NUCLEOTIDE SEQUENCE [LARGE SCALE GENOMIC DNA]</scope>
    <source>
        <strain evidence="4">J</strain>
    </source>
</reference>
<feature type="compositionally biased region" description="Acidic residues" evidence="1">
    <location>
        <begin position="196"/>
        <end position="207"/>
    </location>
</feature>
<evidence type="ECO:0000259" key="2">
    <source>
        <dbReference type="Pfam" id="PF13873"/>
    </source>
</evidence>
<proteinExistence type="predicted"/>
<feature type="compositionally biased region" description="Polar residues" evidence="1">
    <location>
        <begin position="7"/>
        <end position="17"/>
    </location>
</feature>
<evidence type="ECO:0000256" key="1">
    <source>
        <dbReference type="SAM" id="MobiDB-lite"/>
    </source>
</evidence>
<accession>A0A974HJK9</accession>
<name>A0A974HJK9_XENLA</name>
<feature type="region of interest" description="Disordered" evidence="1">
    <location>
        <begin position="148"/>
        <end position="207"/>
    </location>
</feature>
<protein>
    <recommendedName>
        <fullName evidence="2">Myb/SANT-like DNA-binding domain-containing protein</fullName>
    </recommendedName>
</protein>
<dbReference type="GO" id="GO:0005634">
    <property type="term" value="C:nucleus"/>
    <property type="evidence" value="ECO:0007669"/>
    <property type="project" value="TreeGrafter"/>
</dbReference>
<organism evidence="3 4">
    <name type="scientific">Xenopus laevis</name>
    <name type="common">African clawed frog</name>
    <dbReference type="NCBI Taxonomy" id="8355"/>
    <lineage>
        <taxon>Eukaryota</taxon>
        <taxon>Metazoa</taxon>
        <taxon>Chordata</taxon>
        <taxon>Craniata</taxon>
        <taxon>Vertebrata</taxon>
        <taxon>Euteleostomi</taxon>
        <taxon>Amphibia</taxon>
        <taxon>Batrachia</taxon>
        <taxon>Anura</taxon>
        <taxon>Pipoidea</taxon>
        <taxon>Pipidae</taxon>
        <taxon>Xenopodinae</taxon>
        <taxon>Xenopus</taxon>
        <taxon>Xenopus</taxon>
    </lineage>
</organism>
<dbReference type="Pfam" id="PF13873">
    <property type="entry name" value="Myb_DNA-bind_5"/>
    <property type="match status" value="1"/>
</dbReference>
<gene>
    <name evidence="3" type="ORF">XELAEV_18027052mg</name>
</gene>
<dbReference type="OMA" id="WSEIVCA"/>
<dbReference type="AlphaFoldDB" id="A0A974HJK9"/>
<dbReference type="EMBL" id="CM004474">
    <property type="protein sequence ID" value="OCT80238.1"/>
    <property type="molecule type" value="Genomic_DNA"/>
</dbReference>
<feature type="domain" description="Myb/SANT-like DNA-binding" evidence="2">
    <location>
        <begin position="55"/>
        <end position="119"/>
    </location>
</feature>
<feature type="region of interest" description="Disordered" evidence="1">
    <location>
        <begin position="1"/>
        <end position="40"/>
    </location>
</feature>
<dbReference type="InterPro" id="IPR028002">
    <property type="entry name" value="Myb_DNA-bind_5"/>
</dbReference>
<dbReference type="PANTHER" id="PTHR23098:SF23">
    <property type="entry name" value="MYB-RELATED TRANSCRIPTION FACTOR, PARTNER OF PROFILIN-LIKE ISOFORM X2-RELATED"/>
    <property type="match status" value="1"/>
</dbReference>
<dbReference type="PANTHER" id="PTHR23098">
    <property type="entry name" value="AGAP001331-PA-RELATED"/>
    <property type="match status" value="1"/>
</dbReference>